<evidence type="ECO:0000256" key="1">
    <source>
        <dbReference type="SAM" id="MobiDB-lite"/>
    </source>
</evidence>
<dbReference type="AlphaFoldDB" id="A0ABD5XRP1"/>
<accession>A0ABD5XRP1</accession>
<dbReference type="EMBL" id="JBHSZG010000008">
    <property type="protein sequence ID" value="MFC7137805.1"/>
    <property type="molecule type" value="Genomic_DNA"/>
</dbReference>
<dbReference type="Gene3D" id="3.30.450.20">
    <property type="entry name" value="PAS domain"/>
    <property type="match status" value="1"/>
</dbReference>
<dbReference type="InterPro" id="IPR000014">
    <property type="entry name" value="PAS"/>
</dbReference>
<gene>
    <name evidence="3" type="ORF">ACFQRB_17910</name>
</gene>
<organism evidence="3 4">
    <name type="scientific">Halobaculum litoreum</name>
    <dbReference type="NCBI Taxonomy" id="3031998"/>
    <lineage>
        <taxon>Archaea</taxon>
        <taxon>Methanobacteriati</taxon>
        <taxon>Methanobacteriota</taxon>
        <taxon>Stenosarchaea group</taxon>
        <taxon>Halobacteria</taxon>
        <taxon>Halobacteriales</taxon>
        <taxon>Haloferacaceae</taxon>
        <taxon>Halobaculum</taxon>
    </lineage>
</organism>
<feature type="region of interest" description="Disordered" evidence="1">
    <location>
        <begin position="46"/>
        <end position="91"/>
    </location>
</feature>
<evidence type="ECO:0000259" key="2">
    <source>
        <dbReference type="PROSITE" id="PS50112"/>
    </source>
</evidence>
<dbReference type="InterPro" id="IPR013655">
    <property type="entry name" value="PAS_fold_3"/>
</dbReference>
<comment type="caution">
    <text evidence="3">The sequence shown here is derived from an EMBL/GenBank/DDBJ whole genome shotgun (WGS) entry which is preliminary data.</text>
</comment>
<feature type="compositionally biased region" description="Low complexity" evidence="1">
    <location>
        <begin position="64"/>
        <end position="84"/>
    </location>
</feature>
<dbReference type="PROSITE" id="PS50112">
    <property type="entry name" value="PAS"/>
    <property type="match status" value="1"/>
</dbReference>
<dbReference type="Pfam" id="PF08447">
    <property type="entry name" value="PAS_3"/>
    <property type="match status" value="1"/>
</dbReference>
<dbReference type="CDD" id="cd00130">
    <property type="entry name" value="PAS"/>
    <property type="match status" value="1"/>
</dbReference>
<keyword evidence="4" id="KW-1185">Reference proteome</keyword>
<feature type="compositionally biased region" description="Basic and acidic residues" evidence="1">
    <location>
        <begin position="46"/>
        <end position="57"/>
    </location>
</feature>
<protein>
    <submittedName>
        <fullName evidence="3">PAS domain-containing protein</fullName>
    </submittedName>
</protein>
<feature type="region of interest" description="Disordered" evidence="1">
    <location>
        <begin position="1"/>
        <end position="20"/>
    </location>
</feature>
<reference evidence="3 4" key="1">
    <citation type="journal article" date="2019" name="Int. J. Syst. Evol. Microbiol.">
        <title>The Global Catalogue of Microorganisms (GCM) 10K type strain sequencing project: providing services to taxonomists for standard genome sequencing and annotation.</title>
        <authorList>
            <consortium name="The Broad Institute Genomics Platform"/>
            <consortium name="The Broad Institute Genome Sequencing Center for Infectious Disease"/>
            <person name="Wu L."/>
            <person name="Ma J."/>
        </authorList>
    </citation>
    <scope>NUCLEOTIDE SEQUENCE [LARGE SCALE GENOMIC DNA]</scope>
    <source>
        <strain evidence="3 4">DT92</strain>
    </source>
</reference>
<dbReference type="Proteomes" id="UP001596368">
    <property type="component" value="Unassembled WGS sequence"/>
</dbReference>
<evidence type="ECO:0000313" key="4">
    <source>
        <dbReference type="Proteomes" id="UP001596368"/>
    </source>
</evidence>
<dbReference type="SUPFAM" id="SSF55785">
    <property type="entry name" value="PYP-like sensor domain (PAS domain)"/>
    <property type="match status" value="1"/>
</dbReference>
<name>A0ABD5XRP1_9EURY</name>
<dbReference type="InterPro" id="IPR035965">
    <property type="entry name" value="PAS-like_dom_sf"/>
</dbReference>
<evidence type="ECO:0000313" key="3">
    <source>
        <dbReference type="EMBL" id="MFC7137805.1"/>
    </source>
</evidence>
<feature type="domain" description="PAS" evidence="2">
    <location>
        <begin position="1"/>
        <end position="39"/>
    </location>
</feature>
<proteinExistence type="predicted"/>
<sequence>MYGRSRAELEGDPRSFLETVHPDDLPAVRKAMEALTAGEAVDIEYRINPDRDHDRWCGSKPNRSPRTGRSPGSPGSRGTSPTVTGGCGSCS</sequence>